<evidence type="ECO:0000313" key="1">
    <source>
        <dbReference type="EMBL" id="RUP49031.1"/>
    </source>
</evidence>
<organism evidence="1 2">
    <name type="scientific">Jimgerdemannia flammicorona</name>
    <dbReference type="NCBI Taxonomy" id="994334"/>
    <lineage>
        <taxon>Eukaryota</taxon>
        <taxon>Fungi</taxon>
        <taxon>Fungi incertae sedis</taxon>
        <taxon>Mucoromycota</taxon>
        <taxon>Mucoromycotina</taxon>
        <taxon>Endogonomycetes</taxon>
        <taxon>Endogonales</taxon>
        <taxon>Endogonaceae</taxon>
        <taxon>Jimgerdemannia</taxon>
    </lineage>
</organism>
<comment type="caution">
    <text evidence="1">The sequence shown here is derived from an EMBL/GenBank/DDBJ whole genome shotgun (WGS) entry which is preliminary data.</text>
</comment>
<reference evidence="1 2" key="1">
    <citation type="journal article" date="2018" name="New Phytol.">
        <title>Phylogenomics of Endogonaceae and evolution of mycorrhizas within Mucoromycota.</title>
        <authorList>
            <person name="Chang Y."/>
            <person name="Desiro A."/>
            <person name="Na H."/>
            <person name="Sandor L."/>
            <person name="Lipzen A."/>
            <person name="Clum A."/>
            <person name="Barry K."/>
            <person name="Grigoriev I.V."/>
            <person name="Martin F.M."/>
            <person name="Stajich J.E."/>
            <person name="Smith M.E."/>
            <person name="Bonito G."/>
            <person name="Spatafora J.W."/>
        </authorList>
    </citation>
    <scope>NUCLEOTIDE SEQUENCE [LARGE SCALE GENOMIC DNA]</scope>
    <source>
        <strain evidence="1 2">GMNB39</strain>
    </source>
</reference>
<gene>
    <name evidence="1" type="ORF">BC936DRAFT_143446</name>
</gene>
<dbReference type="EMBL" id="RBNI01002690">
    <property type="protein sequence ID" value="RUP49031.1"/>
    <property type="molecule type" value="Genomic_DNA"/>
</dbReference>
<name>A0A433DDV6_9FUNG</name>
<sequence length="134" mass="15405">MDSRNPIVLPPSRRSGHLKHDHLPWPVTLLLDGGCKISNKWLPKREHELMLDNINSACLGPWHLQWHVDLERMRHLLEIMGNDCERGWTVQVSCKTRAELDGARIDGNVWVCKAGRREEEGGEGGEEVHGVWFR</sequence>
<accession>A0A433DDV6</accession>
<dbReference type="Proteomes" id="UP000268093">
    <property type="component" value="Unassembled WGS sequence"/>
</dbReference>
<protein>
    <submittedName>
        <fullName evidence="1">Uncharacterized protein</fullName>
    </submittedName>
</protein>
<dbReference type="AlphaFoldDB" id="A0A433DDV6"/>
<keyword evidence="2" id="KW-1185">Reference proteome</keyword>
<evidence type="ECO:0000313" key="2">
    <source>
        <dbReference type="Proteomes" id="UP000268093"/>
    </source>
</evidence>
<proteinExistence type="predicted"/>